<keyword evidence="4" id="KW-1185">Reference proteome</keyword>
<dbReference type="Pfam" id="PF13472">
    <property type="entry name" value="Lipase_GDSL_2"/>
    <property type="match status" value="1"/>
</dbReference>
<dbReference type="InterPro" id="IPR036514">
    <property type="entry name" value="SGNH_hydro_sf"/>
</dbReference>
<evidence type="ECO:0000313" key="4">
    <source>
        <dbReference type="Proteomes" id="UP000030816"/>
    </source>
</evidence>
<dbReference type="Proteomes" id="UP000030816">
    <property type="component" value="Unassembled WGS sequence"/>
</dbReference>
<dbReference type="PANTHER" id="PTHR30383">
    <property type="entry name" value="THIOESTERASE 1/PROTEASE 1/LYSOPHOSPHOLIPASE L1"/>
    <property type="match status" value="1"/>
</dbReference>
<dbReference type="CDD" id="cd01833">
    <property type="entry name" value="XynB_like"/>
    <property type="match status" value="1"/>
</dbReference>
<dbReference type="OrthoDB" id="6123at2759"/>
<dbReference type="Gene3D" id="3.40.50.1110">
    <property type="entry name" value="SGNH hydrolase"/>
    <property type="match status" value="1"/>
</dbReference>
<dbReference type="EMBL" id="AZHE01000003">
    <property type="protein sequence ID" value="KHN99967.1"/>
    <property type="molecule type" value="Genomic_DNA"/>
</dbReference>
<feature type="compositionally biased region" description="Low complexity" evidence="1">
    <location>
        <begin position="64"/>
        <end position="78"/>
    </location>
</feature>
<sequence>MAAAGSAQIHIQTRAQQGGFNRNADMSPPVQSLSLSLSRLAVAGLALVTTGICNLTLLAAPRATTTATRTTTDQKPSPARAPPASMPRGEATRVKVALRLMPLGASITYGQGSSTGNGYRGDLHDLLTSNGYAVGMVGSRRHGSMEDNAVEGWPGFLIHEVRSKAEAAVPSRLPNVFLVNAGTNDCAVNLDLDAAGRRIDRLLEYLWTASPGSTVILSTLLVNLSPPVEARVGRVNAQIEQVAEDRAAQGKRIVLVDMHAADAPQAPDMADATHPNDAGYSKMAAIWLRGIQEAAAKGFLNEPKPVPGA</sequence>
<dbReference type="HOGENOM" id="CLU_044083_1_2_1"/>
<dbReference type="SUPFAM" id="SSF52266">
    <property type="entry name" value="SGNH hydrolase"/>
    <property type="match status" value="1"/>
</dbReference>
<feature type="region of interest" description="Disordered" evidence="1">
    <location>
        <begin position="64"/>
        <end position="89"/>
    </location>
</feature>
<keyword evidence="3" id="KW-0378">Hydrolase</keyword>
<evidence type="ECO:0000313" key="3">
    <source>
        <dbReference type="EMBL" id="KHN99967.1"/>
    </source>
</evidence>
<dbReference type="GeneID" id="63736346"/>
<feature type="domain" description="SGNH hydrolase-type esterase" evidence="2">
    <location>
        <begin position="103"/>
        <end position="280"/>
    </location>
</feature>
<evidence type="ECO:0000259" key="2">
    <source>
        <dbReference type="Pfam" id="PF13472"/>
    </source>
</evidence>
<protein>
    <submittedName>
        <fullName evidence="3">Esterase, SGNH hydrolase-type</fullName>
    </submittedName>
</protein>
<dbReference type="InterPro" id="IPR013830">
    <property type="entry name" value="SGNH_hydro"/>
</dbReference>
<dbReference type="AlphaFoldDB" id="A0A0B2X2K0"/>
<gene>
    <name evidence="3" type="ORF">MAM_01891</name>
</gene>
<comment type="caution">
    <text evidence="3">The sequence shown here is derived from an EMBL/GenBank/DDBJ whole genome shotgun (WGS) entry which is preliminary data.</text>
</comment>
<evidence type="ECO:0000256" key="1">
    <source>
        <dbReference type="SAM" id="MobiDB-lite"/>
    </source>
</evidence>
<reference evidence="3 4" key="1">
    <citation type="journal article" date="2014" name="Proc. Natl. Acad. Sci. U.S.A.">
        <title>Trajectory and genomic determinants of fungal-pathogen speciation and host adaptation.</title>
        <authorList>
            <person name="Hu X."/>
            <person name="Xiao G."/>
            <person name="Zheng P."/>
            <person name="Shang Y."/>
            <person name="Su Y."/>
            <person name="Zhang X."/>
            <person name="Liu X."/>
            <person name="Zhan S."/>
            <person name="St Leger R.J."/>
            <person name="Wang C."/>
        </authorList>
    </citation>
    <scope>NUCLEOTIDE SEQUENCE [LARGE SCALE GENOMIC DNA]</scope>
    <source>
        <strain evidence="3 4">ARSEF 1941</strain>
    </source>
</reference>
<proteinExistence type="predicted"/>
<dbReference type="InterPro" id="IPR051532">
    <property type="entry name" value="Ester_Hydrolysis_Enzymes"/>
</dbReference>
<dbReference type="RefSeq" id="XP_040681033.1">
    <property type="nucleotide sequence ID" value="XM_040820690.1"/>
</dbReference>
<organism evidence="3 4">
    <name type="scientific">Metarhizium album (strain ARSEF 1941)</name>
    <dbReference type="NCBI Taxonomy" id="1081103"/>
    <lineage>
        <taxon>Eukaryota</taxon>
        <taxon>Fungi</taxon>
        <taxon>Dikarya</taxon>
        <taxon>Ascomycota</taxon>
        <taxon>Pezizomycotina</taxon>
        <taxon>Sordariomycetes</taxon>
        <taxon>Hypocreomycetidae</taxon>
        <taxon>Hypocreales</taxon>
        <taxon>Clavicipitaceae</taxon>
        <taxon>Metarhizium</taxon>
    </lineage>
</organism>
<name>A0A0B2X2K0_METAS</name>
<dbReference type="PANTHER" id="PTHR30383:SF31">
    <property type="entry name" value="SGNH HYDROLASE-TYPE ESTERASE DOMAIN-CONTAINING PROTEIN-RELATED"/>
    <property type="match status" value="1"/>
</dbReference>
<accession>A0A0B2X2K0</accession>
<dbReference type="GO" id="GO:0004622">
    <property type="term" value="F:phosphatidylcholine lysophospholipase activity"/>
    <property type="evidence" value="ECO:0007669"/>
    <property type="project" value="TreeGrafter"/>
</dbReference>